<protein>
    <submittedName>
        <fullName evidence="1">Uncharacterized protein</fullName>
    </submittedName>
</protein>
<proteinExistence type="predicted"/>
<sequence>MNKKARDVLWRRVIAQGLKEESEKRSQYLASEEGKQHISDIGVKHRESRERLKEKQRIVRELKSKCDKDEHGHTLYLSTISLQTKVEAYHYKNERFPVGFYCPICGELYNLKCKKCE</sequence>
<comment type="caution">
    <text evidence="1">The sequence shown here is derived from an EMBL/GenBank/DDBJ whole genome shotgun (WGS) entry which is preliminary data.</text>
</comment>
<organism evidence="1">
    <name type="scientific">marine sediment metagenome</name>
    <dbReference type="NCBI Taxonomy" id="412755"/>
    <lineage>
        <taxon>unclassified sequences</taxon>
        <taxon>metagenomes</taxon>
        <taxon>ecological metagenomes</taxon>
    </lineage>
</organism>
<dbReference type="EMBL" id="LAZR01000107">
    <property type="protein sequence ID" value="KKN90818.1"/>
    <property type="molecule type" value="Genomic_DNA"/>
</dbReference>
<accession>A0A0F9XG12</accession>
<evidence type="ECO:0000313" key="1">
    <source>
        <dbReference type="EMBL" id="KKN90818.1"/>
    </source>
</evidence>
<dbReference type="AlphaFoldDB" id="A0A0F9XG12"/>
<name>A0A0F9XG12_9ZZZZ</name>
<gene>
    <name evidence="1" type="ORF">LCGC14_0224010</name>
</gene>
<reference evidence="1" key="1">
    <citation type="journal article" date="2015" name="Nature">
        <title>Complex archaea that bridge the gap between prokaryotes and eukaryotes.</title>
        <authorList>
            <person name="Spang A."/>
            <person name="Saw J.H."/>
            <person name="Jorgensen S.L."/>
            <person name="Zaremba-Niedzwiedzka K."/>
            <person name="Martijn J."/>
            <person name="Lind A.E."/>
            <person name="van Eijk R."/>
            <person name="Schleper C."/>
            <person name="Guy L."/>
            <person name="Ettema T.J."/>
        </authorList>
    </citation>
    <scope>NUCLEOTIDE SEQUENCE</scope>
</reference>